<proteinExistence type="predicted"/>
<accession>A0A4U6XRY3</accession>
<protein>
    <submittedName>
        <fullName evidence="2">Uncharacterized protein</fullName>
    </submittedName>
</protein>
<evidence type="ECO:0000256" key="1">
    <source>
        <dbReference type="SAM" id="MobiDB-lite"/>
    </source>
</evidence>
<comment type="caution">
    <text evidence="2">The sequence shown here is derived from an EMBL/GenBank/DDBJ whole genome shotgun (WGS) entry which is preliminary data.</text>
</comment>
<feature type="compositionally biased region" description="Basic and acidic residues" evidence="1">
    <location>
        <begin position="57"/>
        <end position="67"/>
    </location>
</feature>
<reference evidence="2 3" key="1">
    <citation type="journal article" date="2019" name="PLoS ONE">
        <title>Comparative genome analysis indicates high evolutionary potential of pathogenicity genes in Colletotrichum tanaceti.</title>
        <authorList>
            <person name="Lelwala R.V."/>
            <person name="Korhonen P.K."/>
            <person name="Young N.D."/>
            <person name="Scott J.B."/>
            <person name="Ades P.A."/>
            <person name="Gasser R.B."/>
            <person name="Taylor P.W.J."/>
        </authorList>
    </citation>
    <scope>NUCLEOTIDE SEQUENCE [LARGE SCALE GENOMIC DNA]</scope>
    <source>
        <strain evidence="2">BRIP57314</strain>
    </source>
</reference>
<feature type="region of interest" description="Disordered" evidence="1">
    <location>
        <begin position="48"/>
        <end position="67"/>
    </location>
</feature>
<evidence type="ECO:0000313" key="3">
    <source>
        <dbReference type="Proteomes" id="UP000310108"/>
    </source>
</evidence>
<dbReference type="AlphaFoldDB" id="A0A4U6XRY3"/>
<organism evidence="2 3">
    <name type="scientific">Colletotrichum tanaceti</name>
    <dbReference type="NCBI Taxonomy" id="1306861"/>
    <lineage>
        <taxon>Eukaryota</taxon>
        <taxon>Fungi</taxon>
        <taxon>Dikarya</taxon>
        <taxon>Ascomycota</taxon>
        <taxon>Pezizomycotina</taxon>
        <taxon>Sordariomycetes</taxon>
        <taxon>Hypocreomycetidae</taxon>
        <taxon>Glomerellales</taxon>
        <taxon>Glomerellaceae</taxon>
        <taxon>Colletotrichum</taxon>
        <taxon>Colletotrichum destructivum species complex</taxon>
    </lineage>
</organism>
<dbReference type="Proteomes" id="UP000310108">
    <property type="component" value="Unassembled WGS sequence"/>
</dbReference>
<evidence type="ECO:0000313" key="2">
    <source>
        <dbReference type="EMBL" id="TKW58663.1"/>
    </source>
</evidence>
<dbReference type="EMBL" id="PJEX01000021">
    <property type="protein sequence ID" value="TKW58663.1"/>
    <property type="molecule type" value="Genomic_DNA"/>
</dbReference>
<sequence>MALPVVFGPISPIRGAVRQGFQDADIVAGGVKRWYIIWRRLGEFRRGTANNHGMNLRRQEDRTRSEN</sequence>
<gene>
    <name evidence="2" type="ORF">CTA1_9300</name>
</gene>
<keyword evidence="3" id="KW-1185">Reference proteome</keyword>
<name>A0A4U6XRY3_9PEZI</name>